<feature type="chain" id="PRO_5046594721" evidence="1">
    <location>
        <begin position="20"/>
        <end position="353"/>
    </location>
</feature>
<evidence type="ECO:0000313" key="3">
    <source>
        <dbReference type="Proteomes" id="UP001593833"/>
    </source>
</evidence>
<protein>
    <submittedName>
        <fullName evidence="2">Uncharacterized protein</fullName>
    </submittedName>
</protein>
<proteinExistence type="predicted"/>
<sequence>MRFATLLAVLALIVGTAGAYETTNMLYKTDDHIDGVPVGGDMVAGDTIEECWIVVSLPFTGTGNTCLFNDNYDEVCPYSGSVSPDVVYCYAPPADDLLIADLCDGYPYSYDTKMYIYENAQGNLVACDDDGCGSALGYASYIWNAEIYAGNVYYVVVDGYGGDCGDYLLKLYPGEPCVFDCPPGALLEGEPECYDGYVDLYNAGCNEVPYLFQDVIPCDGEPITYCGTSGVYYFGSSLYRDTDWYQVVTTSADIIDWTVESPQAMNFYILDGILGCTTIGFVGSYTTTPCEPYTFSNVQLLVPGIYWLWVGPAAWDIDLYACGAEYGWTLVGYTGEATPIEDTTWGAIKGMFR</sequence>
<organism evidence="2 3">
    <name type="scientific">Eiseniibacteriota bacterium</name>
    <dbReference type="NCBI Taxonomy" id="2212470"/>
    <lineage>
        <taxon>Bacteria</taxon>
        <taxon>Candidatus Eiseniibacteriota</taxon>
    </lineage>
</organism>
<accession>A0ABV6YLY8</accession>
<dbReference type="EMBL" id="JBHPKH010000092">
    <property type="protein sequence ID" value="MFC1573189.1"/>
    <property type="molecule type" value="Genomic_DNA"/>
</dbReference>
<name>A0ABV6YLY8_UNCEI</name>
<evidence type="ECO:0000313" key="2">
    <source>
        <dbReference type="EMBL" id="MFC1573189.1"/>
    </source>
</evidence>
<keyword evidence="1" id="KW-0732">Signal</keyword>
<reference evidence="2 3" key="1">
    <citation type="submission" date="2024-09" db="EMBL/GenBank/DDBJ databases">
        <authorList>
            <person name="D'Angelo T."/>
        </authorList>
    </citation>
    <scope>NUCLEOTIDE SEQUENCE [LARGE SCALE GENOMIC DNA]</scope>
    <source>
        <strain evidence="2">SAG AM-320-E07</strain>
    </source>
</reference>
<keyword evidence="3" id="KW-1185">Reference proteome</keyword>
<dbReference type="Proteomes" id="UP001593833">
    <property type="component" value="Unassembled WGS sequence"/>
</dbReference>
<gene>
    <name evidence="2" type="ORF">ACFL6M_06275</name>
</gene>
<comment type="caution">
    <text evidence="2">The sequence shown here is derived from an EMBL/GenBank/DDBJ whole genome shotgun (WGS) entry which is preliminary data.</text>
</comment>
<feature type="signal peptide" evidence="1">
    <location>
        <begin position="1"/>
        <end position="19"/>
    </location>
</feature>
<evidence type="ECO:0000256" key="1">
    <source>
        <dbReference type="SAM" id="SignalP"/>
    </source>
</evidence>